<evidence type="ECO:0000313" key="1">
    <source>
        <dbReference type="EMBL" id="GMI23698.1"/>
    </source>
</evidence>
<evidence type="ECO:0000313" key="2">
    <source>
        <dbReference type="Proteomes" id="UP001165065"/>
    </source>
</evidence>
<keyword evidence="2" id="KW-1185">Reference proteome</keyword>
<proteinExistence type="predicted"/>
<organism evidence="1 2">
    <name type="scientific">Triparma columacea</name>
    <dbReference type="NCBI Taxonomy" id="722753"/>
    <lineage>
        <taxon>Eukaryota</taxon>
        <taxon>Sar</taxon>
        <taxon>Stramenopiles</taxon>
        <taxon>Ochrophyta</taxon>
        <taxon>Bolidophyceae</taxon>
        <taxon>Parmales</taxon>
        <taxon>Triparmaceae</taxon>
        <taxon>Triparma</taxon>
    </lineage>
</organism>
<accession>A0A9W7FYN6</accession>
<dbReference type="InterPro" id="IPR009080">
    <property type="entry name" value="tRNAsynth_Ia_anticodon-bd"/>
</dbReference>
<gene>
    <name evidence="1" type="ORF">TrCOL_g3172</name>
</gene>
<dbReference type="GO" id="GO:0004812">
    <property type="term" value="F:aminoacyl-tRNA ligase activity"/>
    <property type="evidence" value="ECO:0007669"/>
    <property type="project" value="InterPro"/>
</dbReference>
<sequence length="103" mass="11297">MVDAEVASLVSERSKLRAEKLYDAADEIHKILLNLGFEVIDKADGGTDVSEKCTSDAAAPKHVEWYQLPLPTPALHSSPPASNLYFCRDMQFNCVPGAMLPYS</sequence>
<name>A0A9W7FYN6_9STRA</name>
<dbReference type="Gene3D" id="1.20.120.1910">
    <property type="entry name" value="Cysteine-tRNA ligase, C-terminal anti-codon recognition domain"/>
    <property type="match status" value="1"/>
</dbReference>
<dbReference type="GO" id="GO:0005524">
    <property type="term" value="F:ATP binding"/>
    <property type="evidence" value="ECO:0007669"/>
    <property type="project" value="InterPro"/>
</dbReference>
<reference evidence="2" key="1">
    <citation type="journal article" date="2023" name="Commun. Biol.">
        <title>Genome analysis of Parmales, the sister group of diatoms, reveals the evolutionary specialization of diatoms from phago-mixotrophs to photoautotrophs.</title>
        <authorList>
            <person name="Ban H."/>
            <person name="Sato S."/>
            <person name="Yoshikawa S."/>
            <person name="Yamada K."/>
            <person name="Nakamura Y."/>
            <person name="Ichinomiya M."/>
            <person name="Sato N."/>
            <person name="Blanc-Mathieu R."/>
            <person name="Endo H."/>
            <person name="Kuwata A."/>
            <person name="Ogata H."/>
        </authorList>
    </citation>
    <scope>NUCLEOTIDE SEQUENCE [LARGE SCALE GENOMIC DNA]</scope>
</reference>
<dbReference type="EMBL" id="BRYA01000573">
    <property type="protein sequence ID" value="GMI23698.1"/>
    <property type="molecule type" value="Genomic_DNA"/>
</dbReference>
<comment type="caution">
    <text evidence="1">The sequence shown here is derived from an EMBL/GenBank/DDBJ whole genome shotgun (WGS) entry which is preliminary data.</text>
</comment>
<protein>
    <submittedName>
        <fullName evidence="1">Uncharacterized protein</fullName>
    </submittedName>
</protein>
<dbReference type="SUPFAM" id="SSF47323">
    <property type="entry name" value="Anticodon-binding domain of a subclass of class I aminoacyl-tRNA synthetases"/>
    <property type="match status" value="1"/>
</dbReference>
<dbReference type="GO" id="GO:0006418">
    <property type="term" value="P:tRNA aminoacylation for protein translation"/>
    <property type="evidence" value="ECO:0007669"/>
    <property type="project" value="InterPro"/>
</dbReference>
<dbReference type="Proteomes" id="UP001165065">
    <property type="component" value="Unassembled WGS sequence"/>
</dbReference>
<dbReference type="AlphaFoldDB" id="A0A9W7FYN6"/>